<dbReference type="GO" id="GO:0036199">
    <property type="term" value="F:cholest-4-en-3-one 26-monooxygenase activity"/>
    <property type="evidence" value="ECO:0007669"/>
    <property type="project" value="TreeGrafter"/>
</dbReference>
<dbReference type="Pfam" id="PF00067">
    <property type="entry name" value="p450"/>
    <property type="match status" value="1"/>
</dbReference>
<accession>A0A1V2I6U0</accession>
<dbReference type="PANTHER" id="PTHR46696">
    <property type="entry name" value="P450, PUTATIVE (EUROFUNG)-RELATED"/>
    <property type="match status" value="1"/>
</dbReference>
<organism evidence="8 9">
    <name type="scientific">Pseudofrankia asymbiotica</name>
    <dbReference type="NCBI Taxonomy" id="1834516"/>
    <lineage>
        <taxon>Bacteria</taxon>
        <taxon>Bacillati</taxon>
        <taxon>Actinomycetota</taxon>
        <taxon>Actinomycetes</taxon>
        <taxon>Frankiales</taxon>
        <taxon>Frankiaceae</taxon>
        <taxon>Pseudofrankia</taxon>
    </lineage>
</organism>
<evidence type="ECO:0000256" key="3">
    <source>
        <dbReference type="ARBA" id="ARBA00022723"/>
    </source>
</evidence>
<keyword evidence="6 7" id="KW-0503">Monooxygenase</keyword>
<sequence length="400" mass="45196">MTTSIDSSITYDPYDADICANPYPIFARLREEAPLYYNEQYNFFALSRFDDVERGLGDFETYSSARGNMLEVVNANIEIPSGVFIFEDPPMHRAHRSVLSKVFTPRKMMALEPQIRQFCAQVLDPLVGTERFDFVEDLGAIMPMRVIGMLLGIPVEDQQAVREKGDKKLRHAPGMPTDPTLHNFADGSFFADYINWRASHPSDDLMTELIQAEFEDPDGTVRRLTTDEILIFINILATAGNETTNRVLGWSGKILAEHPDQRRLVREDRSLISPAVEEILRCEPPAHQAARYVTRDVELHGQTVPAGSTMLLLLAAANRDHRAFPPDGDVFDVRRVIDHHLTFGRGIHFCLGASLARLEARVALDEILNRFPEWQVDVDNAQMDSSTVRGWKSLPTIVSR</sequence>
<dbReference type="FunFam" id="1.10.630.10:FF:000018">
    <property type="entry name" value="Cytochrome P450 monooxygenase"/>
    <property type="match status" value="1"/>
</dbReference>
<dbReference type="RefSeq" id="WP_076819254.1">
    <property type="nucleotide sequence ID" value="NZ_MOMC01000047.1"/>
</dbReference>
<evidence type="ECO:0000256" key="4">
    <source>
        <dbReference type="ARBA" id="ARBA00023002"/>
    </source>
</evidence>
<dbReference type="GO" id="GO:0005506">
    <property type="term" value="F:iron ion binding"/>
    <property type="evidence" value="ECO:0007669"/>
    <property type="project" value="InterPro"/>
</dbReference>
<dbReference type="PRINTS" id="PR00359">
    <property type="entry name" value="BP450"/>
</dbReference>
<dbReference type="InterPro" id="IPR002397">
    <property type="entry name" value="Cyt_P450_B"/>
</dbReference>
<dbReference type="PROSITE" id="PS00086">
    <property type="entry name" value="CYTOCHROME_P450"/>
    <property type="match status" value="1"/>
</dbReference>
<keyword evidence="4 7" id="KW-0560">Oxidoreductase</keyword>
<dbReference type="EMBL" id="MOMC01000047">
    <property type="protein sequence ID" value="ONH27153.1"/>
    <property type="molecule type" value="Genomic_DNA"/>
</dbReference>
<dbReference type="STRING" id="1834516.BL253_23075"/>
<dbReference type="PRINTS" id="PR00385">
    <property type="entry name" value="P450"/>
</dbReference>
<evidence type="ECO:0000256" key="1">
    <source>
        <dbReference type="ARBA" id="ARBA00010617"/>
    </source>
</evidence>
<dbReference type="CDD" id="cd11078">
    <property type="entry name" value="CYP130-like"/>
    <property type="match status" value="1"/>
</dbReference>
<dbReference type="SUPFAM" id="SSF48264">
    <property type="entry name" value="Cytochrome P450"/>
    <property type="match status" value="1"/>
</dbReference>
<gene>
    <name evidence="8" type="ORF">BL253_23075</name>
</gene>
<reference evidence="9" key="1">
    <citation type="submission" date="2016-10" db="EMBL/GenBank/DDBJ databases">
        <title>Frankia sp. NRRL B-16386 Genome sequencing.</title>
        <authorList>
            <person name="Ghodhbane-Gtari F."/>
            <person name="Swanson E."/>
            <person name="Gueddou A."/>
            <person name="Hezbri K."/>
            <person name="Ktari K."/>
            <person name="Nouioui I."/>
            <person name="Morris K."/>
            <person name="Simpson S."/>
            <person name="Abebe-Akele F."/>
            <person name="Thomas K."/>
            <person name="Gtari M."/>
            <person name="Tisa L.S."/>
        </authorList>
    </citation>
    <scope>NUCLEOTIDE SEQUENCE [LARGE SCALE GENOMIC DNA]</scope>
    <source>
        <strain evidence="9">NRRL B-16386</strain>
    </source>
</reference>
<keyword evidence="5 7" id="KW-0408">Iron</keyword>
<evidence type="ECO:0000313" key="9">
    <source>
        <dbReference type="Proteomes" id="UP000188929"/>
    </source>
</evidence>
<evidence type="ECO:0000256" key="5">
    <source>
        <dbReference type="ARBA" id="ARBA00023004"/>
    </source>
</evidence>
<evidence type="ECO:0000256" key="2">
    <source>
        <dbReference type="ARBA" id="ARBA00022617"/>
    </source>
</evidence>
<comment type="caution">
    <text evidence="8">The sequence shown here is derived from an EMBL/GenBank/DDBJ whole genome shotgun (WGS) entry which is preliminary data.</text>
</comment>
<dbReference type="InterPro" id="IPR017972">
    <property type="entry name" value="Cyt_P450_CS"/>
</dbReference>
<keyword evidence="3 7" id="KW-0479">Metal-binding</keyword>
<dbReference type="AlphaFoldDB" id="A0A1V2I6U0"/>
<dbReference type="Proteomes" id="UP000188929">
    <property type="component" value="Unassembled WGS sequence"/>
</dbReference>
<dbReference type="InterPro" id="IPR036396">
    <property type="entry name" value="Cyt_P450_sf"/>
</dbReference>
<dbReference type="InterPro" id="IPR001128">
    <property type="entry name" value="Cyt_P450"/>
</dbReference>
<dbReference type="PANTHER" id="PTHR46696:SF4">
    <property type="entry name" value="BIOTIN BIOSYNTHESIS CYTOCHROME P450"/>
    <property type="match status" value="1"/>
</dbReference>
<evidence type="ECO:0000256" key="6">
    <source>
        <dbReference type="ARBA" id="ARBA00023033"/>
    </source>
</evidence>
<evidence type="ECO:0000313" key="8">
    <source>
        <dbReference type="EMBL" id="ONH27153.1"/>
    </source>
</evidence>
<evidence type="ECO:0000256" key="7">
    <source>
        <dbReference type="RuleBase" id="RU000461"/>
    </source>
</evidence>
<dbReference type="GO" id="GO:0008395">
    <property type="term" value="F:steroid hydroxylase activity"/>
    <property type="evidence" value="ECO:0007669"/>
    <property type="project" value="TreeGrafter"/>
</dbReference>
<protein>
    <submittedName>
        <fullName evidence="8">Cytochrome</fullName>
    </submittedName>
</protein>
<dbReference type="GO" id="GO:0020037">
    <property type="term" value="F:heme binding"/>
    <property type="evidence" value="ECO:0007669"/>
    <property type="project" value="InterPro"/>
</dbReference>
<dbReference type="GO" id="GO:0006707">
    <property type="term" value="P:cholesterol catabolic process"/>
    <property type="evidence" value="ECO:0007669"/>
    <property type="project" value="TreeGrafter"/>
</dbReference>
<proteinExistence type="inferred from homology"/>
<comment type="similarity">
    <text evidence="1 7">Belongs to the cytochrome P450 family.</text>
</comment>
<dbReference type="Gene3D" id="1.10.630.10">
    <property type="entry name" value="Cytochrome P450"/>
    <property type="match status" value="1"/>
</dbReference>
<keyword evidence="2 7" id="KW-0349">Heme</keyword>
<name>A0A1V2I6U0_9ACTN</name>
<keyword evidence="9" id="KW-1185">Reference proteome</keyword>